<proteinExistence type="predicted"/>
<accession>A0A9D4IAA2</accession>
<keyword evidence="3" id="KW-1185">Reference proteome</keyword>
<protein>
    <submittedName>
        <fullName evidence="2">Uncharacterized protein</fullName>
    </submittedName>
</protein>
<dbReference type="Proteomes" id="UP000828390">
    <property type="component" value="Unassembled WGS sequence"/>
</dbReference>
<evidence type="ECO:0000256" key="1">
    <source>
        <dbReference type="SAM" id="MobiDB-lite"/>
    </source>
</evidence>
<sequence>MLYVPWIVAGTCKSAGEAVKTGGYATLDRPCHPCLRTQSVAVLEKKKKKKKKEEKKKKNNKKKKKKRKKKKKKKKK</sequence>
<evidence type="ECO:0000313" key="3">
    <source>
        <dbReference type="Proteomes" id="UP000828390"/>
    </source>
</evidence>
<reference evidence="2" key="2">
    <citation type="submission" date="2020-11" db="EMBL/GenBank/DDBJ databases">
        <authorList>
            <person name="McCartney M.A."/>
            <person name="Auch B."/>
            <person name="Kono T."/>
            <person name="Mallez S."/>
            <person name="Becker A."/>
            <person name="Gohl D.M."/>
            <person name="Silverstein K.A.T."/>
            <person name="Koren S."/>
            <person name="Bechman K.B."/>
            <person name="Herman A."/>
            <person name="Abrahante J.E."/>
            <person name="Garbe J."/>
        </authorList>
    </citation>
    <scope>NUCLEOTIDE SEQUENCE</scope>
    <source>
        <strain evidence="2">Duluth1</strain>
        <tissue evidence="2">Whole animal</tissue>
    </source>
</reference>
<dbReference type="AlphaFoldDB" id="A0A9D4IAA2"/>
<dbReference type="EMBL" id="JAIWYP010000010">
    <property type="protein sequence ID" value="KAH3755621.1"/>
    <property type="molecule type" value="Genomic_DNA"/>
</dbReference>
<gene>
    <name evidence="2" type="ORF">DPMN_190319</name>
</gene>
<comment type="caution">
    <text evidence="2">The sequence shown here is derived from an EMBL/GenBank/DDBJ whole genome shotgun (WGS) entry which is preliminary data.</text>
</comment>
<reference evidence="2" key="1">
    <citation type="journal article" date="2019" name="bioRxiv">
        <title>The Genome of the Zebra Mussel, Dreissena polymorpha: A Resource for Invasive Species Research.</title>
        <authorList>
            <person name="McCartney M.A."/>
            <person name="Auch B."/>
            <person name="Kono T."/>
            <person name="Mallez S."/>
            <person name="Zhang Y."/>
            <person name="Obille A."/>
            <person name="Becker A."/>
            <person name="Abrahante J.E."/>
            <person name="Garbe J."/>
            <person name="Badalamenti J.P."/>
            <person name="Herman A."/>
            <person name="Mangelson H."/>
            <person name="Liachko I."/>
            <person name="Sullivan S."/>
            <person name="Sone E.D."/>
            <person name="Koren S."/>
            <person name="Silverstein K.A.T."/>
            <person name="Beckman K.B."/>
            <person name="Gohl D.M."/>
        </authorList>
    </citation>
    <scope>NUCLEOTIDE SEQUENCE</scope>
    <source>
        <strain evidence="2">Duluth1</strain>
        <tissue evidence="2">Whole animal</tissue>
    </source>
</reference>
<feature type="region of interest" description="Disordered" evidence="1">
    <location>
        <begin position="42"/>
        <end position="76"/>
    </location>
</feature>
<name>A0A9D4IAA2_DREPO</name>
<organism evidence="2 3">
    <name type="scientific">Dreissena polymorpha</name>
    <name type="common">Zebra mussel</name>
    <name type="synonym">Mytilus polymorpha</name>
    <dbReference type="NCBI Taxonomy" id="45954"/>
    <lineage>
        <taxon>Eukaryota</taxon>
        <taxon>Metazoa</taxon>
        <taxon>Spiralia</taxon>
        <taxon>Lophotrochozoa</taxon>
        <taxon>Mollusca</taxon>
        <taxon>Bivalvia</taxon>
        <taxon>Autobranchia</taxon>
        <taxon>Heteroconchia</taxon>
        <taxon>Euheterodonta</taxon>
        <taxon>Imparidentia</taxon>
        <taxon>Neoheterodontei</taxon>
        <taxon>Myida</taxon>
        <taxon>Dreissenoidea</taxon>
        <taxon>Dreissenidae</taxon>
        <taxon>Dreissena</taxon>
    </lineage>
</organism>
<evidence type="ECO:0000313" key="2">
    <source>
        <dbReference type="EMBL" id="KAH3755621.1"/>
    </source>
</evidence>
<feature type="compositionally biased region" description="Basic residues" evidence="1">
    <location>
        <begin position="45"/>
        <end position="76"/>
    </location>
</feature>